<organism evidence="1 2">
    <name type="scientific">Ferroacidibacillus organovorans</name>
    <dbReference type="NCBI Taxonomy" id="1765683"/>
    <lineage>
        <taxon>Bacteria</taxon>
        <taxon>Bacillati</taxon>
        <taxon>Bacillota</taxon>
        <taxon>Bacilli</taxon>
        <taxon>Bacillales</taxon>
        <taxon>Alicyclobacillaceae</taxon>
        <taxon>Ferroacidibacillus</taxon>
    </lineage>
</organism>
<proteinExistence type="predicted"/>
<protein>
    <submittedName>
        <fullName evidence="1">Uncharacterized protein</fullName>
    </submittedName>
</protein>
<comment type="caution">
    <text evidence="1">The sequence shown here is derived from an EMBL/GenBank/DDBJ whole genome shotgun (WGS) entry which is preliminary data.</text>
</comment>
<name>A0A101XRW9_9BACL</name>
<gene>
    <name evidence="1" type="ORF">ATW55_00690</name>
</gene>
<reference evidence="1 2" key="1">
    <citation type="submission" date="2015-12" db="EMBL/GenBank/DDBJ databases">
        <title>Draft genome sequence of Acidibacillus ferrooxidans ITV001, isolated from a chalcopyrite acid mine drainage site in Brazil.</title>
        <authorList>
            <person name="Dall'Agnol H."/>
            <person name="Nancucheo I."/>
            <person name="Johnson B."/>
            <person name="Oliveira R."/>
            <person name="Leite L."/>
            <person name="Pylro V."/>
            <person name="Nunes G.L."/>
            <person name="Tzotzos G."/>
            <person name="Fernandes G.R."/>
            <person name="Dutra J."/>
            <person name="Orellana S.C."/>
            <person name="Oliveira G."/>
        </authorList>
    </citation>
    <scope>NUCLEOTIDE SEQUENCE [LARGE SCALE GENOMIC DNA]</scope>
    <source>
        <strain evidence="2">ITV01</strain>
    </source>
</reference>
<evidence type="ECO:0000313" key="2">
    <source>
        <dbReference type="Proteomes" id="UP000053557"/>
    </source>
</evidence>
<evidence type="ECO:0000313" key="1">
    <source>
        <dbReference type="EMBL" id="KUO96398.1"/>
    </source>
</evidence>
<dbReference type="EMBL" id="LPVJ01000018">
    <property type="protein sequence ID" value="KUO96398.1"/>
    <property type="molecule type" value="Genomic_DNA"/>
</dbReference>
<sequence>MYIRTATIGYSGITSHGTLKVSGFLNSENVTINLYGPSRVSEIGAGILRIEKEADRSILSRFKTISAKTIQGDEIYLEYTKANIVRGNRVFIGVRGHIDLVEYRTEFEQHKKAQLDDDRNWSLPWRNVPKGQNHGRKHCGSSLTSDRLRVIGQIDVMGNAKFQSAN</sequence>
<accession>A0A101XRW9</accession>
<keyword evidence="2" id="KW-1185">Reference proteome</keyword>
<dbReference type="AlphaFoldDB" id="A0A101XRW9"/>
<dbReference type="Proteomes" id="UP000053557">
    <property type="component" value="Unassembled WGS sequence"/>
</dbReference>